<dbReference type="AlphaFoldDB" id="A0A7H9HRL9"/>
<name>A0A7H9HRL9_9SACH</name>
<feature type="compositionally biased region" description="Polar residues" evidence="1">
    <location>
        <begin position="364"/>
        <end position="378"/>
    </location>
</feature>
<dbReference type="Proteomes" id="UP000510647">
    <property type="component" value="Chromosome 3"/>
</dbReference>
<sequence length="420" mass="47995">MELEAVLRQNAELEEFLESLVVAHAKAVQEQGLEDRLDGIRRDIAICFNDLTTLNGMLTSCDGQIREEIDFLQKCRQKIGKLNRKRRQLIEKRDQWSNGTDIEVGKYSPVSFTIDSSYRAALEQYLKLADGEDDTDSGSPERTWRTLKILNLCRDGVSQSIKQATELLHEFHKDQEFFEREFRTQSARVRRKINAIDDEIGKNNVARRELLSRVGLPLRASKESSRAQRLLHLNLNNGGDQESEEEDIANHAEEFIEMKIASLQDQLTYKKENSSSLAVDRDLWNDCIECVKKLEDRIKSVLSDDKNLSNATTAQMRPWMEQSLQELTEIIASTDNRVLVKLVRDEREVIEKAYHEISKRTEINDTTSASKNGRSNPSFLVVSKSPPKIAVTDKTAQRSNNDSTSSGSLTFLKDKSKKKE</sequence>
<dbReference type="EMBL" id="CP059269">
    <property type="protein sequence ID" value="QLQ79923.1"/>
    <property type="molecule type" value="Genomic_DNA"/>
</dbReference>
<reference evidence="2 3" key="1">
    <citation type="submission" date="2020-06" db="EMBL/GenBank/DDBJ databases">
        <title>The yeast mating-type switching endonuclease HO is a domesticated member of an unorthodox homing genetic element family.</title>
        <authorList>
            <person name="Coughlan A.Y."/>
            <person name="Lombardi L."/>
            <person name="Braun-Galleani S."/>
            <person name="Martos A.R."/>
            <person name="Galeote V."/>
            <person name="Bigey F."/>
            <person name="Dequin S."/>
            <person name="Byrne K.P."/>
            <person name="Wolfe K.H."/>
        </authorList>
    </citation>
    <scope>NUCLEOTIDE SEQUENCE [LARGE SCALE GENOMIC DNA]</scope>
    <source>
        <strain evidence="2 3">CBS2947</strain>
    </source>
</reference>
<evidence type="ECO:0000256" key="1">
    <source>
        <dbReference type="SAM" id="MobiDB-lite"/>
    </source>
</evidence>
<protein>
    <submittedName>
        <fullName evidence="2">Uncharacterized protein</fullName>
    </submittedName>
</protein>
<feature type="compositionally biased region" description="Polar residues" evidence="1">
    <location>
        <begin position="397"/>
        <end position="409"/>
    </location>
</feature>
<organism evidence="2 3">
    <name type="scientific">Torulaspora globosa</name>
    <dbReference type="NCBI Taxonomy" id="48254"/>
    <lineage>
        <taxon>Eukaryota</taxon>
        <taxon>Fungi</taxon>
        <taxon>Dikarya</taxon>
        <taxon>Ascomycota</taxon>
        <taxon>Saccharomycotina</taxon>
        <taxon>Saccharomycetes</taxon>
        <taxon>Saccharomycetales</taxon>
        <taxon>Saccharomycetaceae</taxon>
        <taxon>Torulaspora</taxon>
    </lineage>
</organism>
<evidence type="ECO:0000313" key="3">
    <source>
        <dbReference type="Proteomes" id="UP000510647"/>
    </source>
</evidence>
<proteinExistence type="predicted"/>
<feature type="region of interest" description="Disordered" evidence="1">
    <location>
        <begin position="364"/>
        <end position="420"/>
    </location>
</feature>
<evidence type="ECO:0000313" key="2">
    <source>
        <dbReference type="EMBL" id="QLQ79923.1"/>
    </source>
</evidence>
<keyword evidence="3" id="KW-1185">Reference proteome</keyword>
<dbReference type="OrthoDB" id="4066450at2759"/>
<accession>A0A7H9HRL9</accession>
<gene>
    <name evidence="2" type="ORF">HG537_0C05720</name>
</gene>